<evidence type="ECO:0000313" key="1">
    <source>
        <dbReference type="EMBL" id="MCA6078422.1"/>
    </source>
</evidence>
<dbReference type="Proteomes" id="UP001139409">
    <property type="component" value="Unassembled WGS sequence"/>
</dbReference>
<accession>A0A9X1L1P0</accession>
<dbReference type="RefSeq" id="WP_225699282.1">
    <property type="nucleotide sequence ID" value="NZ_JAIXNE010000006.1"/>
</dbReference>
<gene>
    <name evidence="1" type="ORF">LDX50_26350</name>
</gene>
<sequence>MTTTTKKQAILQSLESMSASETEQLLSFIRGLLYNPSNDYSHLCRRAHGMREIRQALRTEPQF</sequence>
<reference evidence="1" key="1">
    <citation type="submission" date="2021-09" db="EMBL/GenBank/DDBJ databases">
        <title>Fulvivirga sp. isolated from coastal sediment.</title>
        <authorList>
            <person name="Yu H."/>
        </authorList>
    </citation>
    <scope>NUCLEOTIDE SEQUENCE</scope>
    <source>
        <strain evidence="1">1062</strain>
    </source>
</reference>
<dbReference type="EMBL" id="JAIXNE010000006">
    <property type="protein sequence ID" value="MCA6078422.1"/>
    <property type="molecule type" value="Genomic_DNA"/>
</dbReference>
<proteinExistence type="predicted"/>
<name>A0A9X1L1P0_9BACT</name>
<protein>
    <submittedName>
        <fullName evidence="1">Uncharacterized protein</fullName>
    </submittedName>
</protein>
<comment type="caution">
    <text evidence="1">The sequence shown here is derived from an EMBL/GenBank/DDBJ whole genome shotgun (WGS) entry which is preliminary data.</text>
</comment>
<evidence type="ECO:0000313" key="2">
    <source>
        <dbReference type="Proteomes" id="UP001139409"/>
    </source>
</evidence>
<keyword evidence="2" id="KW-1185">Reference proteome</keyword>
<organism evidence="1 2">
    <name type="scientific">Fulvivirga sedimenti</name>
    <dbReference type="NCBI Taxonomy" id="2879465"/>
    <lineage>
        <taxon>Bacteria</taxon>
        <taxon>Pseudomonadati</taxon>
        <taxon>Bacteroidota</taxon>
        <taxon>Cytophagia</taxon>
        <taxon>Cytophagales</taxon>
        <taxon>Fulvivirgaceae</taxon>
        <taxon>Fulvivirga</taxon>
    </lineage>
</organism>
<dbReference type="AlphaFoldDB" id="A0A9X1L1P0"/>